<sequence>MLASEPPTADAAVVSAEAEAARYALLRRLAPSMRHHLVVNLQPIGMIYEVMERRLRVPVPDLANIQESAGKINGFARAALNSCLDVVGWLAPDATARTSVPEGARECASLLATSLSFRGYSLRNQVPELAGEVRRSAFRTLLTAALVYATDHEPPPADLVLGAEAGEAGVTIVLSVKANQGERGFPSERNYRVLTWGDLQALAASERVEVQRADAGLRLLFPWAAAAPKA</sequence>
<dbReference type="OrthoDB" id="8899193at2"/>
<evidence type="ECO:0000313" key="2">
    <source>
        <dbReference type="Proteomes" id="UP000318199"/>
    </source>
</evidence>
<dbReference type="Proteomes" id="UP000318199">
    <property type="component" value="Unassembled WGS sequence"/>
</dbReference>
<name>A0A562ZQ71_9BURK</name>
<proteinExistence type="predicted"/>
<organism evidence="1 2">
    <name type="scientific">Caenimonas sedimenti</name>
    <dbReference type="NCBI Taxonomy" id="2596921"/>
    <lineage>
        <taxon>Bacteria</taxon>
        <taxon>Pseudomonadati</taxon>
        <taxon>Pseudomonadota</taxon>
        <taxon>Betaproteobacteria</taxon>
        <taxon>Burkholderiales</taxon>
        <taxon>Comamonadaceae</taxon>
        <taxon>Caenimonas</taxon>
    </lineage>
</organism>
<dbReference type="EMBL" id="VOBQ01000012">
    <property type="protein sequence ID" value="TWO70478.1"/>
    <property type="molecule type" value="Genomic_DNA"/>
</dbReference>
<keyword evidence="2" id="KW-1185">Reference proteome</keyword>
<dbReference type="RefSeq" id="WP_145894034.1">
    <property type="nucleotide sequence ID" value="NZ_VOBQ01000012.1"/>
</dbReference>
<reference evidence="1 2" key="1">
    <citation type="submission" date="2019-07" db="EMBL/GenBank/DDBJ databases">
        <title>Caenimonas sedimenti sp. nov., isolated from activated sludge.</title>
        <authorList>
            <person name="Xu J."/>
        </authorList>
    </citation>
    <scope>NUCLEOTIDE SEQUENCE [LARGE SCALE GENOMIC DNA]</scope>
    <source>
        <strain evidence="1 2">HX-9-20</strain>
    </source>
</reference>
<gene>
    <name evidence="1" type="ORF">FN976_16000</name>
</gene>
<protein>
    <submittedName>
        <fullName evidence="1">Uncharacterized protein</fullName>
    </submittedName>
</protein>
<comment type="caution">
    <text evidence="1">The sequence shown here is derived from an EMBL/GenBank/DDBJ whole genome shotgun (WGS) entry which is preliminary data.</text>
</comment>
<dbReference type="AlphaFoldDB" id="A0A562ZQ71"/>
<accession>A0A562ZQ71</accession>
<evidence type="ECO:0000313" key="1">
    <source>
        <dbReference type="EMBL" id="TWO70478.1"/>
    </source>
</evidence>